<evidence type="ECO:0000313" key="2">
    <source>
        <dbReference type="Proteomes" id="UP000823561"/>
    </source>
</evidence>
<dbReference type="AlphaFoldDB" id="A0AAV6FG58"/>
<comment type="caution">
    <text evidence="1">The sequence shown here is derived from an EMBL/GenBank/DDBJ whole genome shotgun (WGS) entry which is preliminary data.</text>
</comment>
<gene>
    <name evidence="1" type="ORF">AALO_G00296640</name>
</gene>
<dbReference type="Proteomes" id="UP000823561">
    <property type="component" value="Chromosome 24"/>
</dbReference>
<organism evidence="1 2">
    <name type="scientific">Alosa alosa</name>
    <name type="common">allis shad</name>
    <dbReference type="NCBI Taxonomy" id="278164"/>
    <lineage>
        <taxon>Eukaryota</taxon>
        <taxon>Metazoa</taxon>
        <taxon>Chordata</taxon>
        <taxon>Craniata</taxon>
        <taxon>Vertebrata</taxon>
        <taxon>Euteleostomi</taxon>
        <taxon>Actinopterygii</taxon>
        <taxon>Neopterygii</taxon>
        <taxon>Teleostei</taxon>
        <taxon>Clupei</taxon>
        <taxon>Clupeiformes</taxon>
        <taxon>Clupeoidei</taxon>
        <taxon>Clupeidae</taxon>
        <taxon>Alosa</taxon>
    </lineage>
</organism>
<accession>A0AAV6FG58</accession>
<dbReference type="EMBL" id="JADWDJ010000024">
    <property type="protein sequence ID" value="KAG5260791.1"/>
    <property type="molecule type" value="Genomic_DNA"/>
</dbReference>
<evidence type="ECO:0000313" key="1">
    <source>
        <dbReference type="EMBL" id="KAG5260791.1"/>
    </source>
</evidence>
<reference evidence="1" key="1">
    <citation type="submission" date="2020-10" db="EMBL/GenBank/DDBJ databases">
        <title>Chromosome-scale genome assembly of the Allis shad, Alosa alosa.</title>
        <authorList>
            <person name="Margot Z."/>
            <person name="Christophe K."/>
            <person name="Cabau C."/>
            <person name="Louis A."/>
            <person name="Berthelot C."/>
            <person name="Parey E."/>
            <person name="Roest Crollius H."/>
            <person name="Montfort J."/>
            <person name="Robinson-Rechavi M."/>
            <person name="Bucao C."/>
            <person name="Bouchez O."/>
            <person name="Gislard M."/>
            <person name="Lluch J."/>
            <person name="Milhes M."/>
            <person name="Lampietro C."/>
            <person name="Lopez Roques C."/>
            <person name="Donnadieu C."/>
            <person name="Braasch I."/>
            <person name="Desvignes T."/>
            <person name="Postlethwait J."/>
            <person name="Bobe J."/>
            <person name="Guiguen Y."/>
        </authorList>
    </citation>
    <scope>NUCLEOTIDE SEQUENCE</scope>
    <source>
        <strain evidence="1">M-15738</strain>
        <tissue evidence="1">Blood</tissue>
    </source>
</reference>
<sequence>MKNLLDQVEMNSADRKEIVITERQREEGVKVQLDSLLDKVNSTLASEGLKEGEKVSVLRPEAGDGKKAELEAHFWGSRGNHKDSIP</sequence>
<protein>
    <submittedName>
        <fullName evidence="1">Uncharacterized protein</fullName>
    </submittedName>
</protein>
<name>A0AAV6FG58_9TELE</name>
<proteinExistence type="predicted"/>
<keyword evidence="2" id="KW-1185">Reference proteome</keyword>